<evidence type="ECO:0000313" key="3">
    <source>
        <dbReference type="Proteomes" id="UP001165160"/>
    </source>
</evidence>
<dbReference type="AlphaFoldDB" id="A0A9W7F878"/>
<gene>
    <name evidence="2" type="ORF">TrVE_jg9472</name>
</gene>
<name>A0A9W7F878_9STRA</name>
<feature type="transmembrane region" description="Helical" evidence="1">
    <location>
        <begin position="373"/>
        <end position="399"/>
    </location>
</feature>
<dbReference type="PANTHER" id="PTHR37471:SF1">
    <property type="entry name" value="AB HYDROLASE-1 DOMAIN-CONTAINING PROTEIN"/>
    <property type="match status" value="1"/>
</dbReference>
<keyword evidence="1" id="KW-0472">Membrane</keyword>
<keyword evidence="3" id="KW-1185">Reference proteome</keyword>
<proteinExistence type="predicted"/>
<dbReference type="EMBL" id="BRXX01000315">
    <property type="protein sequence ID" value="GMI04354.1"/>
    <property type="molecule type" value="Genomic_DNA"/>
</dbReference>
<reference evidence="3" key="1">
    <citation type="journal article" date="2023" name="Commun. Biol.">
        <title>Genome analysis of Parmales, the sister group of diatoms, reveals the evolutionary specialization of diatoms from phago-mixotrophs to photoautotrophs.</title>
        <authorList>
            <person name="Ban H."/>
            <person name="Sato S."/>
            <person name="Yoshikawa S."/>
            <person name="Yamada K."/>
            <person name="Nakamura Y."/>
            <person name="Ichinomiya M."/>
            <person name="Sato N."/>
            <person name="Blanc-Mathieu R."/>
            <person name="Endo H."/>
            <person name="Kuwata A."/>
            <person name="Ogata H."/>
        </authorList>
    </citation>
    <scope>NUCLEOTIDE SEQUENCE [LARGE SCALE GENOMIC DNA]</scope>
    <source>
        <strain evidence="3">NIES 3699</strain>
    </source>
</reference>
<feature type="transmembrane region" description="Helical" evidence="1">
    <location>
        <begin position="419"/>
        <end position="444"/>
    </location>
</feature>
<dbReference type="PANTHER" id="PTHR37471">
    <property type="entry name" value="UNNAMED PRODUCT"/>
    <property type="match status" value="1"/>
</dbReference>
<dbReference type="Gene3D" id="3.40.50.1820">
    <property type="entry name" value="alpha/beta hydrolase"/>
    <property type="match status" value="1"/>
</dbReference>
<comment type="caution">
    <text evidence="2">The sequence shown here is derived from an EMBL/GenBank/DDBJ whole genome shotgun (WGS) entry which is preliminary data.</text>
</comment>
<keyword evidence="1" id="KW-1133">Transmembrane helix</keyword>
<accession>A0A9W7F878</accession>
<dbReference type="Proteomes" id="UP001165160">
    <property type="component" value="Unassembled WGS sequence"/>
</dbReference>
<evidence type="ECO:0000256" key="1">
    <source>
        <dbReference type="SAM" id="Phobius"/>
    </source>
</evidence>
<protein>
    <recommendedName>
        <fullName evidence="4">AB hydrolase-1 domain-containing protein</fullName>
    </recommendedName>
</protein>
<organism evidence="2 3">
    <name type="scientific">Triparma verrucosa</name>
    <dbReference type="NCBI Taxonomy" id="1606542"/>
    <lineage>
        <taxon>Eukaryota</taxon>
        <taxon>Sar</taxon>
        <taxon>Stramenopiles</taxon>
        <taxon>Ochrophyta</taxon>
        <taxon>Bolidophyceae</taxon>
        <taxon>Parmales</taxon>
        <taxon>Triparmaceae</taxon>
        <taxon>Triparma</taxon>
    </lineage>
</organism>
<dbReference type="InterPro" id="IPR029058">
    <property type="entry name" value="AB_hydrolase_fold"/>
</dbReference>
<keyword evidence="1" id="KW-0812">Transmembrane</keyword>
<evidence type="ECO:0000313" key="2">
    <source>
        <dbReference type="EMBL" id="GMI04354.1"/>
    </source>
</evidence>
<dbReference type="SUPFAM" id="SSF53474">
    <property type="entry name" value="alpha/beta-Hydrolases"/>
    <property type="match status" value="1"/>
</dbReference>
<sequence length="660" mass="75860">MDYFGMTWREKNAKQRKIHPIRHEAYDALMSIPALAMLESELPSMAISSSSSTLLGVVLKSITSLSHAAHAFLLLFTALNLALHFQSNLPYSLYIYSTPLLAAVSNIPSYVAVASFVEVAFYFFMTLKVQYYQRCEPVAYNLKTAPKNVTLTERSSTFERILRSEKDKVSEWIKGWFFDAPIESITSNDILDFLSWTFFEGRSCEHLKDSEQEQLLHFKAEIERKISPTFTFQSASSDDIQAKDGTTSQISKLISDTYIEVKGNIKDTFRDTPVGDGFNRIKTFKSGYNLRGKLHVQKAKFLDDKIDATLSELNFKKKLLEYSSSEVETLQTITHLTVRLKILRSLRNEENPLDSINLRNQPKKFAKFNFSRLYDIIIWPAFFHILLWFYSSVLLHVILKLKGFRPVYKYDRRCWHFKAASSSSLTPIVFIHGIGIGLMPYLNLISNLQKTGRPVILLEVSEVSAFRFFDFNRKVMQSSDVVTYVEALLQSFNYETANFIGHSYGTSWLSYLHKRSKPIIDSITYIDPICFNIHCSDLVRSFVYQKSDRQNVACLIRGDLNVRWVMQREFCWNDICLFQDEMGDVRTNVFLSEDDCLVPSRKVAAGFGGQRGTGVYNCKEYEKFFESKEQVKVCVWNAKDHGDFLADVSATEAVVKALFQ</sequence>
<evidence type="ECO:0008006" key="4">
    <source>
        <dbReference type="Google" id="ProtNLM"/>
    </source>
</evidence>